<evidence type="ECO:0000313" key="4">
    <source>
        <dbReference type="Proteomes" id="UP001610728"/>
    </source>
</evidence>
<name>A0ABR4MQG2_9PEZI</name>
<accession>A0ABR4MQG2</accession>
<dbReference type="InterPro" id="IPR006640">
    <property type="entry name" value="SprT-like_domain"/>
</dbReference>
<reference evidence="3 4" key="1">
    <citation type="submission" date="2020-05" db="EMBL/GenBank/DDBJ databases">
        <title>Ceratocystis lukuohia genome.</title>
        <authorList>
            <person name="Harrington T.C."/>
            <person name="Kim K."/>
            <person name="Mayers C.G."/>
        </authorList>
    </citation>
    <scope>NUCLEOTIDE SEQUENCE [LARGE SCALE GENOMIC DNA]</scope>
    <source>
        <strain evidence="3 4">C4212</strain>
    </source>
</reference>
<evidence type="ECO:0000313" key="3">
    <source>
        <dbReference type="EMBL" id="KAL2890465.1"/>
    </source>
</evidence>
<feature type="compositionally biased region" description="Polar residues" evidence="1">
    <location>
        <begin position="289"/>
        <end position="301"/>
    </location>
</feature>
<dbReference type="CDD" id="cd00084">
    <property type="entry name" value="HMG-box_SF"/>
    <property type="match status" value="1"/>
</dbReference>
<dbReference type="Pfam" id="PF00505">
    <property type="entry name" value="HMG_box"/>
    <property type="match status" value="1"/>
</dbReference>
<dbReference type="RefSeq" id="XP_070861645.1">
    <property type="nucleotide sequence ID" value="XM_071006597.1"/>
</dbReference>
<feature type="compositionally biased region" description="Acidic residues" evidence="1">
    <location>
        <begin position="556"/>
        <end position="569"/>
    </location>
</feature>
<dbReference type="EMBL" id="JABSNW010000002">
    <property type="protein sequence ID" value="KAL2890465.1"/>
    <property type="molecule type" value="Genomic_DNA"/>
</dbReference>
<gene>
    <name evidence="3" type="ORF">HOO65_021007</name>
</gene>
<organism evidence="3 4">
    <name type="scientific">Ceratocystis lukuohia</name>
    <dbReference type="NCBI Taxonomy" id="2019550"/>
    <lineage>
        <taxon>Eukaryota</taxon>
        <taxon>Fungi</taxon>
        <taxon>Dikarya</taxon>
        <taxon>Ascomycota</taxon>
        <taxon>Pezizomycotina</taxon>
        <taxon>Sordariomycetes</taxon>
        <taxon>Hypocreomycetidae</taxon>
        <taxon>Microascales</taxon>
        <taxon>Ceratocystidaceae</taxon>
        <taxon>Ceratocystis</taxon>
    </lineage>
</organism>
<keyword evidence="4" id="KW-1185">Reference proteome</keyword>
<dbReference type="PANTHER" id="PTHR23099:SF0">
    <property type="entry name" value="GERM CELL NUCLEAR ACIDIC PROTEIN"/>
    <property type="match status" value="1"/>
</dbReference>
<protein>
    <submittedName>
        <fullName evidence="3">Hmg box-containing protein</fullName>
    </submittedName>
</protein>
<dbReference type="Pfam" id="PF17283">
    <property type="entry name" value="Zn_ribbon_SprT"/>
    <property type="match status" value="1"/>
</dbReference>
<feature type="region of interest" description="Disordered" evidence="1">
    <location>
        <begin position="263"/>
        <end position="303"/>
    </location>
</feature>
<dbReference type="SMART" id="SM00731">
    <property type="entry name" value="SprT"/>
    <property type="match status" value="1"/>
</dbReference>
<dbReference type="InterPro" id="IPR036910">
    <property type="entry name" value="HMG_box_dom_sf"/>
</dbReference>
<feature type="compositionally biased region" description="Low complexity" evidence="1">
    <location>
        <begin position="1"/>
        <end position="13"/>
    </location>
</feature>
<dbReference type="Pfam" id="PF10263">
    <property type="entry name" value="SprT-like"/>
    <property type="match status" value="1"/>
</dbReference>
<feature type="region of interest" description="Disordered" evidence="1">
    <location>
        <begin position="117"/>
        <end position="139"/>
    </location>
</feature>
<evidence type="ECO:0000256" key="1">
    <source>
        <dbReference type="SAM" id="MobiDB-lite"/>
    </source>
</evidence>
<dbReference type="GeneID" id="98116640"/>
<sequence>MSSHDQSSSPPQSCARLGSSTPSIAGLSSGIGKISQDTSSKLFSTPHKLQGPARSLLSPKKAPGSTVKIRRFADSQTLENPLLGKIDRGKSQHGWIDLDQKLLGLRDHESLDTRKLRTRGSGIKPASRGRSMASFMSFSDGSDNDDISHTGSDLDASRCSGLDDFVPVLVPNSLKIRDGMDADTTLRMNWREPRRLTELDKSDVTIVEGPNHHIENSKVNEISSSSNDLSMTLTPSSGPTTNPALLRKLVENSAWCQDISSDFDDSSDSDITGFVPSKLPRTEKKEKSTSPIKKSSQARSSRNIKKEFEATKHEMATKFLAELDAAITKGKIAEMTKSTGGVQIVWSNKLNTTAGRANWSRKTSITKVDGQEEIVEHKHFASIELATKVIANEERLLNVIAHEYCHLANFIINNLKTNPHGREFKAWATQVSNAFGHRGIEVTTRHSYDIDFKYAWECSSCGLEYQRHSKSINPERQRCGKCKSVLVQTRPTPRSASGKPSEYQSFMKIQMKAIKAENPTLKQKDIMRMVGDLWAEHNRNKGLAIAASATQAVRVDEEEEDEEEEENLDDLLAAQLTGLTLQK</sequence>
<feature type="domain" description="SprT-like" evidence="2">
    <location>
        <begin position="321"/>
        <end position="489"/>
    </location>
</feature>
<dbReference type="PANTHER" id="PTHR23099">
    <property type="entry name" value="TRANSCRIPTIONAL REGULATOR"/>
    <property type="match status" value="1"/>
</dbReference>
<dbReference type="SUPFAM" id="SSF47095">
    <property type="entry name" value="HMG-box"/>
    <property type="match status" value="1"/>
</dbReference>
<evidence type="ECO:0000259" key="2">
    <source>
        <dbReference type="SMART" id="SM00731"/>
    </source>
</evidence>
<dbReference type="InterPro" id="IPR035240">
    <property type="entry name" value="SprT_Zn_ribbon"/>
</dbReference>
<feature type="region of interest" description="Disordered" evidence="1">
    <location>
        <begin position="1"/>
        <end position="66"/>
    </location>
</feature>
<feature type="region of interest" description="Disordered" evidence="1">
    <location>
        <begin position="550"/>
        <end position="572"/>
    </location>
</feature>
<dbReference type="Proteomes" id="UP001610728">
    <property type="component" value="Unassembled WGS sequence"/>
</dbReference>
<dbReference type="InterPro" id="IPR009071">
    <property type="entry name" value="HMG_box_dom"/>
</dbReference>
<proteinExistence type="predicted"/>
<dbReference type="Gene3D" id="1.10.30.10">
    <property type="entry name" value="High mobility group box domain"/>
    <property type="match status" value="1"/>
</dbReference>
<comment type="caution">
    <text evidence="3">The sequence shown here is derived from an EMBL/GenBank/DDBJ whole genome shotgun (WGS) entry which is preliminary data.</text>
</comment>